<keyword evidence="3" id="KW-1185">Reference proteome</keyword>
<dbReference type="EMBL" id="JAYKXP010000037">
    <property type="protein sequence ID" value="KAK7040294.1"/>
    <property type="molecule type" value="Genomic_DNA"/>
</dbReference>
<protein>
    <submittedName>
        <fullName evidence="2">Uncharacterized protein</fullName>
    </submittedName>
</protein>
<feature type="compositionally biased region" description="Polar residues" evidence="1">
    <location>
        <begin position="172"/>
        <end position="181"/>
    </location>
</feature>
<accession>A0AAW0CKS8</accession>
<dbReference type="Proteomes" id="UP001383192">
    <property type="component" value="Unassembled WGS sequence"/>
</dbReference>
<sequence>MSPRDDEQVAPDTAVTHNDARYGETFNYSRVHDKNGTSTTNTTVKHFRTHNTADFVVTHNDSDLLMPGALPPSNTGAPQANGRTFFTRNVGIGTLTNNSSVTPDSYIESRQQRILRMQAAEAEAKQRLATQSEPPASSVPSQAQANSPPPYSSHMSPRDIAGRKHLPMRSAAHTQQSNNRIGRTRRE</sequence>
<evidence type="ECO:0000313" key="2">
    <source>
        <dbReference type="EMBL" id="KAK7040294.1"/>
    </source>
</evidence>
<dbReference type="AlphaFoldDB" id="A0AAW0CKS8"/>
<evidence type="ECO:0000256" key="1">
    <source>
        <dbReference type="SAM" id="MobiDB-lite"/>
    </source>
</evidence>
<proteinExistence type="predicted"/>
<name>A0AAW0CKS8_9AGAR</name>
<reference evidence="2 3" key="1">
    <citation type="submission" date="2024-01" db="EMBL/GenBank/DDBJ databases">
        <title>A draft genome for a cacao thread blight-causing isolate of Paramarasmius palmivorus.</title>
        <authorList>
            <person name="Baruah I.K."/>
            <person name="Bukari Y."/>
            <person name="Amoako-Attah I."/>
            <person name="Meinhardt L.W."/>
            <person name="Bailey B.A."/>
            <person name="Cohen S.P."/>
        </authorList>
    </citation>
    <scope>NUCLEOTIDE SEQUENCE [LARGE SCALE GENOMIC DNA]</scope>
    <source>
        <strain evidence="2 3">GH-12</strain>
    </source>
</reference>
<feature type="region of interest" description="Disordered" evidence="1">
    <location>
        <begin position="120"/>
        <end position="187"/>
    </location>
</feature>
<gene>
    <name evidence="2" type="ORF">VNI00_009762</name>
</gene>
<comment type="caution">
    <text evidence="2">The sequence shown here is derived from an EMBL/GenBank/DDBJ whole genome shotgun (WGS) entry which is preliminary data.</text>
</comment>
<evidence type="ECO:0000313" key="3">
    <source>
        <dbReference type="Proteomes" id="UP001383192"/>
    </source>
</evidence>
<organism evidence="2 3">
    <name type="scientific">Paramarasmius palmivorus</name>
    <dbReference type="NCBI Taxonomy" id="297713"/>
    <lineage>
        <taxon>Eukaryota</taxon>
        <taxon>Fungi</taxon>
        <taxon>Dikarya</taxon>
        <taxon>Basidiomycota</taxon>
        <taxon>Agaricomycotina</taxon>
        <taxon>Agaricomycetes</taxon>
        <taxon>Agaricomycetidae</taxon>
        <taxon>Agaricales</taxon>
        <taxon>Marasmiineae</taxon>
        <taxon>Marasmiaceae</taxon>
        <taxon>Paramarasmius</taxon>
    </lineage>
</organism>
<feature type="compositionally biased region" description="Polar residues" evidence="1">
    <location>
        <begin position="128"/>
        <end position="146"/>
    </location>
</feature>